<evidence type="ECO:0000313" key="1">
    <source>
        <dbReference type="EMBL" id="EME78269.1"/>
    </source>
</evidence>
<dbReference type="Proteomes" id="UP000016932">
    <property type="component" value="Unassembled WGS sequence"/>
</dbReference>
<proteinExistence type="predicted"/>
<dbReference type="HOGENOM" id="CLU_627182_0_0_1"/>
<dbReference type="PANTHER" id="PTHR42085">
    <property type="entry name" value="F-BOX DOMAIN-CONTAINING PROTEIN"/>
    <property type="match status" value="1"/>
</dbReference>
<reference evidence="1 2" key="1">
    <citation type="journal article" date="2012" name="PLoS Pathog.">
        <title>Diverse lifestyles and strategies of plant pathogenesis encoded in the genomes of eighteen Dothideomycetes fungi.</title>
        <authorList>
            <person name="Ohm R.A."/>
            <person name="Feau N."/>
            <person name="Henrissat B."/>
            <person name="Schoch C.L."/>
            <person name="Horwitz B.A."/>
            <person name="Barry K.W."/>
            <person name="Condon B.J."/>
            <person name="Copeland A.C."/>
            <person name="Dhillon B."/>
            <person name="Glaser F."/>
            <person name="Hesse C.N."/>
            <person name="Kosti I."/>
            <person name="LaButti K."/>
            <person name="Lindquist E.A."/>
            <person name="Lucas S."/>
            <person name="Salamov A.A."/>
            <person name="Bradshaw R.E."/>
            <person name="Ciuffetti L."/>
            <person name="Hamelin R.C."/>
            <person name="Kema G.H.J."/>
            <person name="Lawrence C."/>
            <person name="Scott J.A."/>
            <person name="Spatafora J.W."/>
            <person name="Turgeon B.G."/>
            <person name="de Wit P.J.G.M."/>
            <person name="Zhong S."/>
            <person name="Goodwin S.B."/>
            <person name="Grigoriev I.V."/>
        </authorList>
    </citation>
    <scope>NUCLEOTIDE SEQUENCE [LARGE SCALE GENOMIC DNA]</scope>
    <source>
        <strain evidence="1 2">CIRAD86</strain>
    </source>
</reference>
<organism evidence="1 2">
    <name type="scientific">Pseudocercospora fijiensis (strain CIRAD86)</name>
    <name type="common">Black leaf streak disease fungus</name>
    <name type="synonym">Mycosphaerella fijiensis</name>
    <dbReference type="NCBI Taxonomy" id="383855"/>
    <lineage>
        <taxon>Eukaryota</taxon>
        <taxon>Fungi</taxon>
        <taxon>Dikarya</taxon>
        <taxon>Ascomycota</taxon>
        <taxon>Pezizomycotina</taxon>
        <taxon>Dothideomycetes</taxon>
        <taxon>Dothideomycetidae</taxon>
        <taxon>Mycosphaerellales</taxon>
        <taxon>Mycosphaerellaceae</taxon>
        <taxon>Pseudocercospora</taxon>
    </lineage>
</organism>
<dbReference type="KEGG" id="pfj:MYCFIDRAFT_80697"/>
<evidence type="ECO:0008006" key="3">
    <source>
        <dbReference type="Google" id="ProtNLM"/>
    </source>
</evidence>
<dbReference type="GeneID" id="19341742"/>
<dbReference type="VEuPathDB" id="FungiDB:MYCFIDRAFT_80697"/>
<name>M2ZGN5_PSEFD</name>
<evidence type="ECO:0000313" key="2">
    <source>
        <dbReference type="Proteomes" id="UP000016932"/>
    </source>
</evidence>
<accession>M2ZGN5</accession>
<protein>
    <recommendedName>
        <fullName evidence="3">F-box domain-containing protein</fullName>
    </recommendedName>
</protein>
<gene>
    <name evidence="1" type="ORF">MYCFIDRAFT_80697</name>
</gene>
<dbReference type="EMBL" id="KB446563">
    <property type="protein sequence ID" value="EME78269.1"/>
    <property type="molecule type" value="Genomic_DNA"/>
</dbReference>
<dbReference type="RefSeq" id="XP_007930676.1">
    <property type="nucleotide sequence ID" value="XM_007932485.1"/>
</dbReference>
<dbReference type="InterPro" id="IPR038883">
    <property type="entry name" value="AN11006-like"/>
</dbReference>
<dbReference type="AlphaFoldDB" id="M2ZGN5"/>
<dbReference type="eggNOG" id="ENOG502T65H">
    <property type="taxonomic scope" value="Eukaryota"/>
</dbReference>
<keyword evidence="2" id="KW-1185">Reference proteome</keyword>
<dbReference type="OrthoDB" id="5413827at2759"/>
<sequence>MGTHKIDSDVNKIQKTSPLLNLPGELRNRIYHETLAASRQPPNVFHLSKESMEPPLLTTSPQIRTEASGIFYANTILQFTDPEVCIRRLTTLTPKLVHVIPELRYDTSETCTAATSWRTASCEIPGLDEDTKLENLRDELARKGIRLRTGVLKARIFIAERPYWSSDPLSACLDAVGLRVLNSRIRCLAPSNSERMTGLKQRLFNLPYELFGRIGAEVFDSQDTNQFINVTPELRPPMQLTVDKTTRDTFAEWYYGNHIFWLSCQNLTTLFQWLRSLPTHHRLLINQANIRIHSTRRHPLPTLRLRDMFFNLEPLIPDLPLDRYHLEPPNRASTLQIFHPRFLLVRQVLRRIKQQYGPCACRSRGSRGPPPDRFGVLLAYTLLSQKLLRALGDDYTALSRMLPDALTCYRIREVQFEVKFAVMNVVPHRTNYATACE</sequence>
<dbReference type="PANTHER" id="PTHR42085:SF2">
    <property type="entry name" value="F-BOX DOMAIN-CONTAINING PROTEIN"/>
    <property type="match status" value="1"/>
</dbReference>